<keyword evidence="2" id="KW-1185">Reference proteome</keyword>
<sequence>MTTENEPDHETASEEVKATPTPVANARSRVITHIKKFRLWYLLGAFALVTTVVLASVLPVVLRKKSSSSTSHSSSSDPARPADLITPVQQRLAFQGPNSVSVSWNTFKQQTHPCVQYGTSEGKLDKQACSSISETYPTSRTWSNRVTIGGLEPATTYYYQVMSSNSSVSQFMSARLPGDKTPFTLTALADLGVYGENGYTVKAGQKKRAQLPPSIEPSMNHTTIARLIDMLDDYEFVIHPGDLAYADDWAYRTANQNRGPAAYQAILESFYDQLAPVAGRKPYMVSPGNHEAACKEDMHFSRKCPLGQRNFTDFMHRFDDMMPTAFNSTSSNDTARVKANKATLLANPPFWYSFEYGMAHQQRQLVSRVACLHRGSGLCRTRPAPLLLSLISAQVWASSCRIPDGTTNMAHFFLAPTDHMRAALGKVDQAVATMTTLPAGTLPHLLYRFQLPVFRAIRTNGVCIALTPAAGACQAALALDIERVLVINSLARVDKFAAVAVRAVYSCILWRAEMSHRLKKCLLSLAVYRRLNDTAGERLRAASWRHAGLVGTSLADNITQAFGAIRVVAG</sequence>
<name>A0ACC1N7X8_9HYPO</name>
<dbReference type="Proteomes" id="UP001143910">
    <property type="component" value="Unassembled WGS sequence"/>
</dbReference>
<gene>
    <name evidence="1" type="ORF">NQ176_g5751</name>
</gene>
<evidence type="ECO:0000313" key="2">
    <source>
        <dbReference type="Proteomes" id="UP001143910"/>
    </source>
</evidence>
<evidence type="ECO:0000313" key="1">
    <source>
        <dbReference type="EMBL" id="KAJ2975017.1"/>
    </source>
</evidence>
<comment type="caution">
    <text evidence="1">The sequence shown here is derived from an EMBL/GenBank/DDBJ whole genome shotgun (WGS) entry which is preliminary data.</text>
</comment>
<proteinExistence type="predicted"/>
<protein>
    <submittedName>
        <fullName evidence="1">Uncharacterized protein</fullName>
    </submittedName>
</protein>
<organism evidence="1 2">
    <name type="scientific">Zarea fungicola</name>
    <dbReference type="NCBI Taxonomy" id="93591"/>
    <lineage>
        <taxon>Eukaryota</taxon>
        <taxon>Fungi</taxon>
        <taxon>Dikarya</taxon>
        <taxon>Ascomycota</taxon>
        <taxon>Pezizomycotina</taxon>
        <taxon>Sordariomycetes</taxon>
        <taxon>Hypocreomycetidae</taxon>
        <taxon>Hypocreales</taxon>
        <taxon>Cordycipitaceae</taxon>
        <taxon>Zarea</taxon>
    </lineage>
</organism>
<dbReference type="EMBL" id="JANJQO010000759">
    <property type="protein sequence ID" value="KAJ2975017.1"/>
    <property type="molecule type" value="Genomic_DNA"/>
</dbReference>
<reference evidence="1" key="1">
    <citation type="submission" date="2022-08" db="EMBL/GenBank/DDBJ databases">
        <title>Genome Sequence of Lecanicillium fungicola.</title>
        <authorList>
            <person name="Buettner E."/>
        </authorList>
    </citation>
    <scope>NUCLEOTIDE SEQUENCE</scope>
    <source>
        <strain evidence="1">Babe33</strain>
    </source>
</reference>
<accession>A0ACC1N7X8</accession>